<proteinExistence type="predicted"/>
<gene>
    <name evidence="1" type="ORF">H6H00_29130</name>
</gene>
<dbReference type="RefSeq" id="WP_185718826.1">
    <property type="nucleotide sequence ID" value="NZ_BAAAWI010000001.1"/>
</dbReference>
<dbReference type="KEGG" id="ppel:H6H00_29130"/>
<keyword evidence="2" id="KW-1185">Reference proteome</keyword>
<accession>A0A7G7MH14</accession>
<reference evidence="1 2" key="1">
    <citation type="submission" date="2020-08" db="EMBL/GenBank/DDBJ databases">
        <authorList>
            <person name="Mo P."/>
        </authorList>
    </citation>
    <scope>NUCLEOTIDE SEQUENCE [LARGE SCALE GENOMIC DNA]</scope>
    <source>
        <strain evidence="1 2">CGMCC 4.1532</strain>
    </source>
</reference>
<organism evidence="1 2">
    <name type="scientific">Pseudonocardia petroleophila</name>
    <dbReference type="NCBI Taxonomy" id="37331"/>
    <lineage>
        <taxon>Bacteria</taxon>
        <taxon>Bacillati</taxon>
        <taxon>Actinomycetota</taxon>
        <taxon>Actinomycetes</taxon>
        <taxon>Pseudonocardiales</taxon>
        <taxon>Pseudonocardiaceae</taxon>
        <taxon>Pseudonocardia</taxon>
    </lineage>
</organism>
<dbReference type="Proteomes" id="UP000515728">
    <property type="component" value="Chromosome"/>
</dbReference>
<evidence type="ECO:0000313" key="2">
    <source>
        <dbReference type="Proteomes" id="UP000515728"/>
    </source>
</evidence>
<evidence type="ECO:0008006" key="3">
    <source>
        <dbReference type="Google" id="ProtNLM"/>
    </source>
</evidence>
<protein>
    <recommendedName>
        <fullName evidence="3">HTH-like domain-containing protein</fullName>
    </recommendedName>
</protein>
<dbReference type="AlphaFoldDB" id="A0A7G7MH14"/>
<name>A0A7G7MH14_9PSEU</name>
<sequence>MAGEGLPVQVAARVLTVSKSRYLRFRSRGPSARQVRYALLTDVIRELHQPSCGTFGYRRVLALGRGLVIAHGIVELLMARAGLAGSIERPRWEETRPDLITRTWWIASSTAMEPTRLDRWSRRPATDCPVVPVRSRHSDGGSATT</sequence>
<evidence type="ECO:0000313" key="1">
    <source>
        <dbReference type="EMBL" id="QNG52075.1"/>
    </source>
</evidence>
<dbReference type="EMBL" id="CP060131">
    <property type="protein sequence ID" value="QNG52075.1"/>
    <property type="molecule type" value="Genomic_DNA"/>
</dbReference>